<keyword evidence="2" id="KW-0808">Transferase</keyword>
<accession>A0A849C3L5</accession>
<reference evidence="2 3" key="1">
    <citation type="submission" date="2020-05" db="EMBL/GenBank/DDBJ databases">
        <title>MicrobeNet Type strains.</title>
        <authorList>
            <person name="Nicholson A.C."/>
        </authorList>
    </citation>
    <scope>NUCLEOTIDE SEQUENCE [LARGE SCALE GENOMIC DNA]</scope>
    <source>
        <strain evidence="2 3">JCM 3224</strain>
    </source>
</reference>
<gene>
    <name evidence="2" type="ORF">HLB23_21270</name>
</gene>
<feature type="domain" description="N-acetyltransferase" evidence="1">
    <location>
        <begin position="71"/>
        <end position="205"/>
    </location>
</feature>
<dbReference type="Pfam" id="PF00583">
    <property type="entry name" value="Acetyltransf_1"/>
    <property type="match status" value="1"/>
</dbReference>
<dbReference type="PANTHER" id="PTHR42791">
    <property type="entry name" value="GNAT FAMILY ACETYLTRANSFERASE"/>
    <property type="match status" value="1"/>
</dbReference>
<evidence type="ECO:0000313" key="3">
    <source>
        <dbReference type="Proteomes" id="UP000586827"/>
    </source>
</evidence>
<dbReference type="GO" id="GO:0016747">
    <property type="term" value="F:acyltransferase activity, transferring groups other than amino-acyl groups"/>
    <property type="evidence" value="ECO:0007669"/>
    <property type="project" value="InterPro"/>
</dbReference>
<dbReference type="AlphaFoldDB" id="A0A849C3L5"/>
<sequence length="205" mass="22666">MDTQVVVRRAGLDELDAVARVFAAASVDEVVYSWVMEGHPELVEQSGTTYATELVEKTMRDDEVWVAGTGDDIWAVSLWQTNVTSLDRCRREAAEMAELYASTPIQPFRRLTALTGMLVEHHPAEFPHRYLHVIVTLPEHRGKGAGAAIVTDRVKAAADAGVPAYLEASTERSSRLYARCGFALEGEPLVLPENGPTLRPMWFRG</sequence>
<dbReference type="InterPro" id="IPR000182">
    <property type="entry name" value="GNAT_dom"/>
</dbReference>
<dbReference type="Gene3D" id="3.40.630.30">
    <property type="match status" value="1"/>
</dbReference>
<keyword evidence="3" id="KW-1185">Reference proteome</keyword>
<dbReference type="PANTHER" id="PTHR42791:SF1">
    <property type="entry name" value="N-ACETYLTRANSFERASE DOMAIN-CONTAINING PROTEIN"/>
    <property type="match status" value="1"/>
</dbReference>
<dbReference type="InterPro" id="IPR052523">
    <property type="entry name" value="Trichothecene_AcTrans"/>
</dbReference>
<evidence type="ECO:0000313" key="2">
    <source>
        <dbReference type="EMBL" id="NNH72358.1"/>
    </source>
</evidence>
<dbReference type="SUPFAM" id="SSF55729">
    <property type="entry name" value="Acyl-CoA N-acyltransferases (Nat)"/>
    <property type="match status" value="1"/>
</dbReference>
<dbReference type="InterPro" id="IPR016181">
    <property type="entry name" value="Acyl_CoA_acyltransferase"/>
</dbReference>
<comment type="caution">
    <text evidence="2">The sequence shown here is derived from an EMBL/GenBank/DDBJ whole genome shotgun (WGS) entry which is preliminary data.</text>
</comment>
<proteinExistence type="predicted"/>
<protein>
    <submittedName>
        <fullName evidence="2">GNAT family N-acetyltransferase</fullName>
    </submittedName>
</protein>
<dbReference type="PROSITE" id="PS51186">
    <property type="entry name" value="GNAT"/>
    <property type="match status" value="1"/>
</dbReference>
<name>A0A849C3L5_9NOCA</name>
<evidence type="ECO:0000259" key="1">
    <source>
        <dbReference type="PROSITE" id="PS51186"/>
    </source>
</evidence>
<organism evidence="2 3">
    <name type="scientific">Nocardia uniformis</name>
    <dbReference type="NCBI Taxonomy" id="53432"/>
    <lineage>
        <taxon>Bacteria</taxon>
        <taxon>Bacillati</taxon>
        <taxon>Actinomycetota</taxon>
        <taxon>Actinomycetes</taxon>
        <taxon>Mycobacteriales</taxon>
        <taxon>Nocardiaceae</taxon>
        <taxon>Nocardia</taxon>
    </lineage>
</organism>
<dbReference type="EMBL" id="JABELX010000007">
    <property type="protein sequence ID" value="NNH72358.1"/>
    <property type="molecule type" value="Genomic_DNA"/>
</dbReference>
<dbReference type="CDD" id="cd04301">
    <property type="entry name" value="NAT_SF"/>
    <property type="match status" value="1"/>
</dbReference>
<dbReference type="Proteomes" id="UP000586827">
    <property type="component" value="Unassembled WGS sequence"/>
</dbReference>
<dbReference type="RefSeq" id="WP_067519073.1">
    <property type="nucleotide sequence ID" value="NZ_JABELX010000007.1"/>
</dbReference>